<dbReference type="SMART" id="SM00054">
    <property type="entry name" value="EFh"/>
    <property type="match status" value="3"/>
</dbReference>
<dbReference type="Pfam" id="PF13833">
    <property type="entry name" value="EF-hand_8"/>
    <property type="match status" value="1"/>
</dbReference>
<evidence type="ECO:0000256" key="2">
    <source>
        <dbReference type="ARBA" id="ARBA00004569"/>
    </source>
</evidence>
<evidence type="ECO:0000256" key="10">
    <source>
        <dbReference type="ARBA" id="ARBA00023065"/>
    </source>
</evidence>
<evidence type="ECO:0000256" key="1">
    <source>
        <dbReference type="ARBA" id="ARBA00004273"/>
    </source>
</evidence>
<dbReference type="InterPro" id="IPR018247">
    <property type="entry name" value="EF_Hand_1_Ca_BS"/>
</dbReference>
<dbReference type="InterPro" id="IPR011992">
    <property type="entry name" value="EF-hand-dom_pair"/>
</dbReference>
<dbReference type="GO" id="GO:0036444">
    <property type="term" value="P:calcium import into the mitochondrion"/>
    <property type="evidence" value="ECO:0007669"/>
    <property type="project" value="TreeGrafter"/>
</dbReference>
<evidence type="ECO:0000256" key="9">
    <source>
        <dbReference type="ARBA" id="ARBA00022946"/>
    </source>
</evidence>
<dbReference type="CDD" id="cd15900">
    <property type="entry name" value="EFh_MICU"/>
    <property type="match status" value="1"/>
</dbReference>
<reference evidence="15 16" key="1">
    <citation type="journal article" date="2020" name="Nat. Food">
        <title>A phased Vanilla planifolia genome enables genetic improvement of flavour and production.</title>
        <authorList>
            <person name="Hasing T."/>
            <person name="Tang H."/>
            <person name="Brym M."/>
            <person name="Khazi F."/>
            <person name="Huang T."/>
            <person name="Chambers A.H."/>
        </authorList>
    </citation>
    <scope>NUCLEOTIDE SEQUENCE [LARGE SCALE GENOMIC DNA]</scope>
    <source>
        <tissue evidence="15">Leaf</tissue>
    </source>
</reference>
<evidence type="ECO:0000256" key="7">
    <source>
        <dbReference type="ARBA" id="ARBA00022792"/>
    </source>
</evidence>
<dbReference type="Pfam" id="PF00036">
    <property type="entry name" value="EF-hand_1"/>
    <property type="match status" value="1"/>
</dbReference>
<dbReference type="CDD" id="cd00051">
    <property type="entry name" value="EFh"/>
    <property type="match status" value="1"/>
</dbReference>
<evidence type="ECO:0000256" key="3">
    <source>
        <dbReference type="ARBA" id="ARBA00022448"/>
    </source>
</evidence>
<organism evidence="15 16">
    <name type="scientific">Vanilla planifolia</name>
    <name type="common">Vanilla</name>
    <dbReference type="NCBI Taxonomy" id="51239"/>
    <lineage>
        <taxon>Eukaryota</taxon>
        <taxon>Viridiplantae</taxon>
        <taxon>Streptophyta</taxon>
        <taxon>Embryophyta</taxon>
        <taxon>Tracheophyta</taxon>
        <taxon>Spermatophyta</taxon>
        <taxon>Magnoliopsida</taxon>
        <taxon>Liliopsida</taxon>
        <taxon>Asparagales</taxon>
        <taxon>Orchidaceae</taxon>
        <taxon>Vanilloideae</taxon>
        <taxon>Vanilleae</taxon>
        <taxon>Vanilla</taxon>
    </lineage>
</organism>
<keyword evidence="9" id="KW-0809">Transit peptide</keyword>
<keyword evidence="11" id="KW-0496">Mitochondrion</keyword>
<accession>A0A835UJ14</accession>
<dbReference type="EMBL" id="JADCNM010000011">
    <property type="protein sequence ID" value="KAG0463223.1"/>
    <property type="molecule type" value="Genomic_DNA"/>
</dbReference>
<gene>
    <name evidence="15" type="ORF">HPP92_021699</name>
</gene>
<keyword evidence="12" id="KW-0472">Membrane</keyword>
<keyword evidence="7" id="KW-0999">Mitochondrion inner membrane</keyword>
<evidence type="ECO:0000256" key="6">
    <source>
        <dbReference type="ARBA" id="ARBA00022737"/>
    </source>
</evidence>
<feature type="domain" description="EF-hand" evidence="14">
    <location>
        <begin position="117"/>
        <end position="152"/>
    </location>
</feature>
<keyword evidence="4" id="KW-0109">Calcium transport</keyword>
<keyword evidence="5" id="KW-0479">Metal-binding</keyword>
<dbReference type="PROSITE" id="PS00018">
    <property type="entry name" value="EF_HAND_1"/>
    <property type="match status" value="2"/>
</dbReference>
<evidence type="ECO:0000256" key="5">
    <source>
        <dbReference type="ARBA" id="ARBA00022723"/>
    </source>
</evidence>
<dbReference type="InterPro" id="IPR024438">
    <property type="entry name" value="Staygreen"/>
</dbReference>
<evidence type="ECO:0000259" key="14">
    <source>
        <dbReference type="PROSITE" id="PS50222"/>
    </source>
</evidence>
<proteinExistence type="inferred from homology"/>
<name>A0A835UJ14_VANPL</name>
<evidence type="ECO:0000256" key="8">
    <source>
        <dbReference type="ARBA" id="ARBA00022837"/>
    </source>
</evidence>
<dbReference type="PANTHER" id="PTHR12294">
    <property type="entry name" value="EF HAND DOMAIN FAMILY A1,A2-RELATED"/>
    <property type="match status" value="1"/>
</dbReference>
<evidence type="ECO:0000256" key="13">
    <source>
        <dbReference type="ARBA" id="ARBA00038333"/>
    </source>
</evidence>
<keyword evidence="10" id="KW-0406">Ion transport</keyword>
<comment type="similarity">
    <text evidence="13">Belongs to the MICU1 family. MICU1 subfamily.</text>
</comment>
<dbReference type="PANTHER" id="PTHR12294:SF1">
    <property type="entry name" value="CALCIUM UPTAKE PROTEIN 1, MITOCHONDRIAL"/>
    <property type="match status" value="1"/>
</dbReference>
<evidence type="ECO:0000256" key="11">
    <source>
        <dbReference type="ARBA" id="ARBA00023128"/>
    </source>
</evidence>
<dbReference type="SUPFAM" id="SSF47473">
    <property type="entry name" value="EF-hand"/>
    <property type="match status" value="2"/>
</dbReference>
<keyword evidence="3" id="KW-0813">Transport</keyword>
<dbReference type="Gene3D" id="1.10.238.10">
    <property type="entry name" value="EF-hand"/>
    <property type="match status" value="2"/>
</dbReference>
<keyword evidence="6" id="KW-0677">Repeat</keyword>
<evidence type="ECO:0000313" key="16">
    <source>
        <dbReference type="Proteomes" id="UP000639772"/>
    </source>
</evidence>
<dbReference type="Pfam" id="PF12638">
    <property type="entry name" value="Staygreen"/>
    <property type="match status" value="1"/>
</dbReference>
<evidence type="ECO:0000256" key="4">
    <source>
        <dbReference type="ARBA" id="ARBA00022568"/>
    </source>
</evidence>
<dbReference type="PROSITE" id="PS50222">
    <property type="entry name" value="EF_HAND_2"/>
    <property type="match status" value="2"/>
</dbReference>
<comment type="caution">
    <text evidence="15">The sequence shown here is derived from an EMBL/GenBank/DDBJ whole genome shotgun (WGS) entry which is preliminary data.</text>
</comment>
<dbReference type="GO" id="GO:1990246">
    <property type="term" value="C:uniplex complex"/>
    <property type="evidence" value="ECO:0007669"/>
    <property type="project" value="TreeGrafter"/>
</dbReference>
<dbReference type="InterPro" id="IPR002048">
    <property type="entry name" value="EF_hand_dom"/>
</dbReference>
<dbReference type="Proteomes" id="UP000639772">
    <property type="component" value="Chromosome 11"/>
</dbReference>
<dbReference type="GO" id="GO:0005509">
    <property type="term" value="F:calcium ion binding"/>
    <property type="evidence" value="ECO:0007669"/>
    <property type="project" value="InterPro"/>
</dbReference>
<keyword evidence="8" id="KW-0106">Calcium</keyword>
<comment type="subcellular location">
    <subcellularLocation>
        <location evidence="1">Mitochondrion inner membrane</location>
    </subcellularLocation>
    <subcellularLocation>
        <location evidence="2">Mitochondrion intermembrane space</location>
    </subcellularLocation>
</comment>
<dbReference type="GO" id="GO:0051560">
    <property type="term" value="P:mitochondrial calcium ion homeostasis"/>
    <property type="evidence" value="ECO:0007669"/>
    <property type="project" value="TreeGrafter"/>
</dbReference>
<dbReference type="OrthoDB" id="2012322at2759"/>
<evidence type="ECO:0000313" key="15">
    <source>
        <dbReference type="EMBL" id="KAG0463223.1"/>
    </source>
</evidence>
<protein>
    <recommendedName>
        <fullName evidence="14">EF-hand domain-containing protein</fullName>
    </recommendedName>
</protein>
<sequence length="623" mass="71113">MSRQDHSNLDSYRKRVFFNYEKRMRLQSSPEKVFEYFASVRNKEKEAFMTPTDLMRALVPVFPPSESHIVREGHLRGEHHPGELHCAASKFFMLFDTNCDGLISFPEYIFFVTLLSIPESSFSAAFKMFDLDHNGKIELEEFKKVMTLMQSINRQGASHRGGLRIGLKVSKSMEDGGILEYFFGKDGKRCLQHDEFVQFLRDLQDEIVNLEFAHYDHMAKGTISAKDFALSMVASSDINHIGKFLDRAEEVDGLPHLRDKRFSLEEFKSLAQLRKSLQPLSLAIFSYGRVNGGLLTKQDLQRAAHHVCGVKLSESMVDLIFHVFDANRDGRLSSEEFLRALQRKEDPSKLGDSLRVRIRHFSEMGYAVEVLPTHKWLHGRPTDAIRRRRSKRLSFVPVARLFGPAIFEASKLKVLFLGVDERKHPEKLPRAYTLTHSDLTARLTLAISQTINRAQEQLQGWYNRLQRDEVVAEWRKVRGRMSLHVHCHISGGHFLLDLIADLRHHIFCRELPVVLKAFVYGDGGLFRSYPDLEDSLVCVYFHSSSPELNRVECWGPLREAAERGRPLAAAAAASEVEGEVEPRWPPPLKPCEAKCDCCFPPRSLIPWPAPAAVAEAEAEISTP</sequence>
<dbReference type="GO" id="GO:0005758">
    <property type="term" value="C:mitochondrial intermembrane space"/>
    <property type="evidence" value="ECO:0007669"/>
    <property type="project" value="UniProtKB-SubCell"/>
</dbReference>
<feature type="domain" description="EF-hand" evidence="14">
    <location>
        <begin position="312"/>
        <end position="347"/>
    </location>
</feature>
<evidence type="ECO:0000256" key="12">
    <source>
        <dbReference type="ARBA" id="ARBA00023136"/>
    </source>
</evidence>
<dbReference type="AlphaFoldDB" id="A0A835UJ14"/>
<dbReference type="InterPro" id="IPR039800">
    <property type="entry name" value="MICU1/2/3"/>
</dbReference>